<sequence>MLESHGVSSDGKDFLDVPNPNLGPAKKHPGTFQCTLCPMRFIRTHNLPSDEASSID</sequence>
<gene>
    <name evidence="2" type="ORF">QBC33DRAFT_548737</name>
</gene>
<name>A0AAJ0BTC6_9PEZI</name>
<comment type="caution">
    <text evidence="2">The sequence shown here is derived from an EMBL/GenBank/DDBJ whole genome shotgun (WGS) entry which is preliminary data.</text>
</comment>
<proteinExistence type="predicted"/>
<keyword evidence="3" id="KW-1185">Reference proteome</keyword>
<dbReference type="AlphaFoldDB" id="A0AAJ0BTC6"/>
<evidence type="ECO:0000313" key="3">
    <source>
        <dbReference type="Proteomes" id="UP001244011"/>
    </source>
</evidence>
<dbReference type="EMBL" id="MU839024">
    <property type="protein sequence ID" value="KAK1763846.1"/>
    <property type="molecule type" value="Genomic_DNA"/>
</dbReference>
<reference evidence="2" key="1">
    <citation type="submission" date="2023-06" db="EMBL/GenBank/DDBJ databases">
        <title>Genome-scale phylogeny and comparative genomics of the fungal order Sordariales.</title>
        <authorList>
            <consortium name="Lawrence Berkeley National Laboratory"/>
            <person name="Hensen N."/>
            <person name="Bonometti L."/>
            <person name="Westerberg I."/>
            <person name="Brannstrom I.O."/>
            <person name="Guillou S."/>
            <person name="Cros-Aarteil S."/>
            <person name="Calhoun S."/>
            <person name="Haridas S."/>
            <person name="Kuo A."/>
            <person name="Mondo S."/>
            <person name="Pangilinan J."/>
            <person name="Riley R."/>
            <person name="Labutti K."/>
            <person name="Andreopoulos B."/>
            <person name="Lipzen A."/>
            <person name="Chen C."/>
            <person name="Yanf M."/>
            <person name="Daum C."/>
            <person name="Ng V."/>
            <person name="Clum A."/>
            <person name="Steindorff A."/>
            <person name="Ohm R."/>
            <person name="Martin F."/>
            <person name="Silar P."/>
            <person name="Natvig D."/>
            <person name="Lalanne C."/>
            <person name="Gautier V."/>
            <person name="Ament-Velasquez S.L."/>
            <person name="Kruys A."/>
            <person name="Hutchinson M.I."/>
            <person name="Powell A.J."/>
            <person name="Barry K."/>
            <person name="Miller A.N."/>
            <person name="Grigoriev I.V."/>
            <person name="Debuchy R."/>
            <person name="Gladieux P."/>
            <person name="Thoren M.H."/>
            <person name="Johannesson H."/>
        </authorList>
    </citation>
    <scope>NUCLEOTIDE SEQUENCE</scope>
    <source>
        <strain evidence="2">8032-3</strain>
    </source>
</reference>
<accession>A0AAJ0BTC6</accession>
<dbReference type="GeneID" id="85312071"/>
<dbReference type="RefSeq" id="XP_060280059.1">
    <property type="nucleotide sequence ID" value="XM_060428884.1"/>
</dbReference>
<organism evidence="2 3">
    <name type="scientific">Phialemonium atrogriseum</name>
    <dbReference type="NCBI Taxonomy" id="1093897"/>
    <lineage>
        <taxon>Eukaryota</taxon>
        <taxon>Fungi</taxon>
        <taxon>Dikarya</taxon>
        <taxon>Ascomycota</taxon>
        <taxon>Pezizomycotina</taxon>
        <taxon>Sordariomycetes</taxon>
        <taxon>Sordariomycetidae</taxon>
        <taxon>Cephalothecales</taxon>
        <taxon>Cephalothecaceae</taxon>
        <taxon>Phialemonium</taxon>
    </lineage>
</organism>
<dbReference type="Proteomes" id="UP001244011">
    <property type="component" value="Unassembled WGS sequence"/>
</dbReference>
<protein>
    <submittedName>
        <fullName evidence="2">Uncharacterized protein</fullName>
    </submittedName>
</protein>
<evidence type="ECO:0000256" key="1">
    <source>
        <dbReference type="SAM" id="MobiDB-lite"/>
    </source>
</evidence>
<evidence type="ECO:0000313" key="2">
    <source>
        <dbReference type="EMBL" id="KAK1763846.1"/>
    </source>
</evidence>
<feature type="region of interest" description="Disordered" evidence="1">
    <location>
        <begin position="1"/>
        <end position="29"/>
    </location>
</feature>